<evidence type="ECO:0000313" key="4">
    <source>
        <dbReference type="Proteomes" id="UP000008983"/>
    </source>
</evidence>
<sequence length="348" mass="40867">MILHCSAPQKLIQIIINPKNFQIEQKTTLNTDDCLNLDTTFFHKQTFYVNNRIYFIQNSISKDNNHIYCADFDLKKLFPIKNIDTKPSSFRINYSAVIYMFKIYIFGGLNDNNQPTNMFDSFDISTYKWEKVSTSGKLPLPRHSHCCEIIENKMILFGGTKSNDIFDRECFYSDINVLDLKTQEWIQLNVNGQIPKYMAYGYSFKIEDNLILFLWNDRANDSHEMECSVLDLNGLKWSYLDLLSKKPELRYSAASCYNEGLKQVIFYGGFSFTQNEINCVVNDLDQLLLFKDENAEVFSQLELYGGDTYEQNFQENIPSQVEEIKNDYFYKESIVIFINLNKKIKKKR</sequence>
<dbReference type="Proteomes" id="UP000008983">
    <property type="component" value="Unassembled WGS sequence"/>
</dbReference>
<organism evidence="3 4">
    <name type="scientific">Ichthyophthirius multifiliis</name>
    <name type="common">White spot disease agent</name>
    <name type="synonym">Ich</name>
    <dbReference type="NCBI Taxonomy" id="5932"/>
    <lineage>
        <taxon>Eukaryota</taxon>
        <taxon>Sar</taxon>
        <taxon>Alveolata</taxon>
        <taxon>Ciliophora</taxon>
        <taxon>Intramacronucleata</taxon>
        <taxon>Oligohymenophorea</taxon>
        <taxon>Hymenostomatida</taxon>
        <taxon>Ophryoglenina</taxon>
        <taxon>Ichthyophthirius</taxon>
    </lineage>
</organism>
<evidence type="ECO:0000313" key="3">
    <source>
        <dbReference type="EMBL" id="EGR34231.1"/>
    </source>
</evidence>
<dbReference type="PANTHER" id="PTHR46228:SF2">
    <property type="entry name" value="KELCH REPEAT PROTEIN (AFU_ORTHOLOGUE AFUA_4G14350)"/>
    <property type="match status" value="1"/>
</dbReference>
<reference evidence="3 4" key="1">
    <citation type="submission" date="2011-07" db="EMBL/GenBank/DDBJ databases">
        <authorList>
            <person name="Coyne R."/>
            <person name="Brami D."/>
            <person name="Johnson J."/>
            <person name="Hostetler J."/>
            <person name="Hannick L."/>
            <person name="Clark T."/>
            <person name="Cassidy-Hanley D."/>
            <person name="Inman J."/>
        </authorList>
    </citation>
    <scope>NUCLEOTIDE SEQUENCE [LARGE SCALE GENOMIC DNA]</scope>
    <source>
        <strain evidence="3 4">G5</strain>
    </source>
</reference>
<accession>G0QKN3</accession>
<dbReference type="InParanoid" id="G0QKN3"/>
<dbReference type="eggNOG" id="KOG0379">
    <property type="taxonomic scope" value="Eukaryota"/>
</dbReference>
<dbReference type="SUPFAM" id="SSF117281">
    <property type="entry name" value="Kelch motif"/>
    <property type="match status" value="1"/>
</dbReference>
<dbReference type="Gene3D" id="2.120.10.80">
    <property type="entry name" value="Kelch-type beta propeller"/>
    <property type="match status" value="1"/>
</dbReference>
<proteinExistence type="predicted"/>
<keyword evidence="1" id="KW-0880">Kelch repeat</keyword>
<dbReference type="GeneID" id="14910421"/>
<evidence type="ECO:0000256" key="1">
    <source>
        <dbReference type="ARBA" id="ARBA00022441"/>
    </source>
</evidence>
<name>G0QKN3_ICHMU</name>
<dbReference type="STRING" id="857967.G0QKN3"/>
<dbReference type="Pfam" id="PF24681">
    <property type="entry name" value="Kelch_KLHDC2_KLHL20_DRC7"/>
    <property type="match status" value="1"/>
</dbReference>
<dbReference type="PANTHER" id="PTHR46228">
    <property type="entry name" value="KELCH DOMAIN-CONTAINING PROTEIN"/>
    <property type="match status" value="1"/>
</dbReference>
<keyword evidence="4" id="KW-1185">Reference proteome</keyword>
<dbReference type="OMA" id="FNTIHIY"/>
<dbReference type="AlphaFoldDB" id="G0QKN3"/>
<keyword evidence="2" id="KW-0677">Repeat</keyword>
<dbReference type="RefSeq" id="XP_004039535.1">
    <property type="nucleotide sequence ID" value="XM_004039487.1"/>
</dbReference>
<gene>
    <name evidence="3" type="ORF">IMG5_020060</name>
</gene>
<evidence type="ECO:0000256" key="2">
    <source>
        <dbReference type="ARBA" id="ARBA00022737"/>
    </source>
</evidence>
<protein>
    <submittedName>
        <fullName evidence="3">Kelch repeat protein</fullName>
    </submittedName>
</protein>
<dbReference type="OrthoDB" id="295265at2759"/>
<dbReference type="EMBL" id="GL983176">
    <property type="protein sequence ID" value="EGR34231.1"/>
    <property type="molecule type" value="Genomic_DNA"/>
</dbReference>
<dbReference type="InterPro" id="IPR015915">
    <property type="entry name" value="Kelch-typ_b-propeller"/>
</dbReference>